<evidence type="ECO:0000313" key="4">
    <source>
        <dbReference type="Proteomes" id="UP000469440"/>
    </source>
</evidence>
<accession>A0A7G8TCU3</accession>
<dbReference type="GO" id="GO:0016787">
    <property type="term" value="F:hydrolase activity"/>
    <property type="evidence" value="ECO:0007669"/>
    <property type="project" value="UniProtKB-KW"/>
</dbReference>
<accession>A0A6N8I0H3</accession>
<dbReference type="Pfam" id="PF01965">
    <property type="entry name" value="DJ-1_PfpI"/>
    <property type="match status" value="1"/>
</dbReference>
<sequence>MVYLFLAQGFEEVEAITPLDLLRRAGAEVKTVGIGGRRVTGSHGVEVTADLEEGQIDLQSVEMVILPGGMPGTKNLEDSPIVRASIGYCAQNGKKIAAICAAPSILGHMDLLSGHAAVCFPGYEKDLTGAEVKSDPVCVSGNVITARGAGVALPFGLKLVEELFGAQKSEEIREKVQCV</sequence>
<evidence type="ECO:0000313" key="3">
    <source>
        <dbReference type="EMBL" id="QNK41434.1"/>
    </source>
</evidence>
<dbReference type="PANTHER" id="PTHR48094:SF12">
    <property type="entry name" value="PARKINSON DISEASE PROTEIN 7 HOMOLOG"/>
    <property type="match status" value="1"/>
</dbReference>
<gene>
    <name evidence="2" type="primary">yajL</name>
    <name evidence="2" type="ORF">CAFE_23060</name>
    <name evidence="3" type="ORF">HCR03_03915</name>
</gene>
<evidence type="ECO:0000313" key="5">
    <source>
        <dbReference type="Proteomes" id="UP000515909"/>
    </source>
</evidence>
<dbReference type="AlphaFoldDB" id="A0A6N8I0H3"/>
<dbReference type="RefSeq" id="WP_066644702.1">
    <property type="nucleotide sequence ID" value="NZ_CP060286.1"/>
</dbReference>
<reference evidence="2 4" key="1">
    <citation type="submission" date="2019-09" db="EMBL/GenBank/DDBJ databases">
        <title>Genome sequence of Clostridium sp. EA1.</title>
        <authorList>
            <person name="Poehlein A."/>
            <person name="Bengelsdorf F.R."/>
            <person name="Daniel R."/>
        </authorList>
    </citation>
    <scope>NUCLEOTIDE SEQUENCE [LARGE SCALE GENOMIC DNA]</scope>
    <source>
        <strain evidence="2 4">EA1</strain>
    </source>
</reference>
<feature type="domain" description="DJ-1/PfpI" evidence="1">
    <location>
        <begin position="2"/>
        <end position="162"/>
    </location>
</feature>
<evidence type="ECO:0000313" key="2">
    <source>
        <dbReference type="EMBL" id="MVB11586.1"/>
    </source>
</evidence>
<dbReference type="EMBL" id="VWXL01000061">
    <property type="protein sequence ID" value="MVB11586.1"/>
    <property type="molecule type" value="Genomic_DNA"/>
</dbReference>
<keyword evidence="4" id="KW-1185">Reference proteome</keyword>
<dbReference type="Proteomes" id="UP000469440">
    <property type="component" value="Unassembled WGS sequence"/>
</dbReference>
<dbReference type="InterPro" id="IPR006287">
    <property type="entry name" value="DJ-1"/>
</dbReference>
<reference evidence="3 5" key="2">
    <citation type="submission" date="2020-08" db="EMBL/GenBank/DDBJ databases">
        <title>The isolate Caproiciproducens sp. 7D4C2 produces n-caproate at mildly acidic conditions from hexoses: genome and rBOX comparison with related strains and chain-elongating bacteria.</title>
        <authorList>
            <person name="Esquivel-Elizondo S."/>
            <person name="Bagci C."/>
            <person name="Temovska M."/>
            <person name="Jeon B.S."/>
            <person name="Bessarab I."/>
            <person name="Williams R.B.H."/>
            <person name="Huson D.H."/>
            <person name="Angenent L.T."/>
        </authorList>
    </citation>
    <scope>NUCLEOTIDE SEQUENCE [LARGE SCALE GENOMIC DNA]</scope>
    <source>
        <strain evidence="3 5">7D4C2</strain>
    </source>
</reference>
<protein>
    <submittedName>
        <fullName evidence="3">DJ-1/PfpI family protein</fullName>
    </submittedName>
    <submittedName>
        <fullName evidence="2">Protein/nucleic acid deglycase 3</fullName>
        <ecNumber evidence="2">3.1.2.-</ecNumber>
    </submittedName>
</protein>
<proteinExistence type="predicted"/>
<dbReference type="NCBIfam" id="TIGR01383">
    <property type="entry name" value="not_thiJ"/>
    <property type="match status" value="1"/>
</dbReference>
<dbReference type="PANTHER" id="PTHR48094">
    <property type="entry name" value="PROTEIN/NUCLEIC ACID DEGLYCASE DJ-1-RELATED"/>
    <property type="match status" value="1"/>
</dbReference>
<name>A0A6N8I0H3_9FIRM</name>
<dbReference type="InterPro" id="IPR002818">
    <property type="entry name" value="DJ-1/PfpI"/>
</dbReference>
<dbReference type="KEGG" id="cfem:HCR03_03915"/>
<dbReference type="InterPro" id="IPR050325">
    <property type="entry name" value="Prot/Nucl_acid_deglycase"/>
</dbReference>
<organism evidence="2 4">
    <name type="scientific">Caproicibacter fermentans</name>
    <dbReference type="NCBI Taxonomy" id="2576756"/>
    <lineage>
        <taxon>Bacteria</taxon>
        <taxon>Bacillati</taxon>
        <taxon>Bacillota</taxon>
        <taxon>Clostridia</taxon>
        <taxon>Eubacteriales</taxon>
        <taxon>Acutalibacteraceae</taxon>
        <taxon>Caproicibacter</taxon>
    </lineage>
</organism>
<dbReference type="EMBL" id="CP060286">
    <property type="protein sequence ID" value="QNK41434.1"/>
    <property type="molecule type" value="Genomic_DNA"/>
</dbReference>
<dbReference type="OrthoDB" id="9800516at2"/>
<dbReference type="GO" id="GO:0005737">
    <property type="term" value="C:cytoplasm"/>
    <property type="evidence" value="ECO:0007669"/>
    <property type="project" value="TreeGrafter"/>
</dbReference>
<keyword evidence="2" id="KW-0378">Hydrolase</keyword>
<dbReference type="SUPFAM" id="SSF52317">
    <property type="entry name" value="Class I glutamine amidotransferase-like"/>
    <property type="match status" value="1"/>
</dbReference>
<dbReference type="Proteomes" id="UP000515909">
    <property type="component" value="Chromosome"/>
</dbReference>
<evidence type="ECO:0000259" key="1">
    <source>
        <dbReference type="Pfam" id="PF01965"/>
    </source>
</evidence>
<dbReference type="CDD" id="cd03135">
    <property type="entry name" value="GATase1_DJ-1"/>
    <property type="match status" value="1"/>
</dbReference>
<dbReference type="InterPro" id="IPR029062">
    <property type="entry name" value="Class_I_gatase-like"/>
</dbReference>
<dbReference type="Gene3D" id="3.40.50.880">
    <property type="match status" value="1"/>
</dbReference>
<dbReference type="EC" id="3.1.2.-" evidence="2"/>